<dbReference type="SUPFAM" id="SSF58104">
    <property type="entry name" value="Methyl-accepting chemotaxis protein (MCP) signaling domain"/>
    <property type="match status" value="1"/>
</dbReference>
<dbReference type="Pfam" id="PF00015">
    <property type="entry name" value="MCPsignal"/>
    <property type="match status" value="1"/>
</dbReference>
<dbReference type="Pfam" id="PF12729">
    <property type="entry name" value="4HB_MCP_1"/>
    <property type="match status" value="1"/>
</dbReference>
<feature type="domain" description="Methyl-accepting transducer" evidence="5">
    <location>
        <begin position="238"/>
        <end position="481"/>
    </location>
</feature>
<proteinExistence type="inferred from homology"/>
<keyword evidence="8" id="KW-1185">Reference proteome</keyword>
<dbReference type="PANTHER" id="PTHR32089:SF112">
    <property type="entry name" value="LYSOZYME-LIKE PROTEIN-RELATED"/>
    <property type="match status" value="1"/>
</dbReference>
<gene>
    <name evidence="7" type="ORF">NBEOAGPD_2217</name>
</gene>
<dbReference type="PANTHER" id="PTHR32089">
    <property type="entry name" value="METHYL-ACCEPTING CHEMOTAXIS PROTEIN MCPB"/>
    <property type="match status" value="1"/>
</dbReference>
<comment type="similarity">
    <text evidence="2">Belongs to the methyl-accepting chemotaxis (MCP) protein family.</text>
</comment>
<dbReference type="Proteomes" id="UP001055108">
    <property type="component" value="Unassembled WGS sequence"/>
</dbReference>
<evidence type="ECO:0000259" key="5">
    <source>
        <dbReference type="PROSITE" id="PS50111"/>
    </source>
</evidence>
<dbReference type="GO" id="GO:0016020">
    <property type="term" value="C:membrane"/>
    <property type="evidence" value="ECO:0007669"/>
    <property type="project" value="InterPro"/>
</dbReference>
<dbReference type="PROSITE" id="PS50885">
    <property type="entry name" value="HAMP"/>
    <property type="match status" value="1"/>
</dbReference>
<evidence type="ECO:0000259" key="6">
    <source>
        <dbReference type="PROSITE" id="PS50885"/>
    </source>
</evidence>
<feature type="domain" description="HAMP" evidence="6">
    <location>
        <begin position="151"/>
        <end position="204"/>
    </location>
</feature>
<feature type="transmembrane region" description="Helical" evidence="4">
    <location>
        <begin position="129"/>
        <end position="150"/>
    </location>
</feature>
<organism evidence="7 8">
    <name type="scientific">Methylobacterium gregans</name>
    <dbReference type="NCBI Taxonomy" id="374424"/>
    <lineage>
        <taxon>Bacteria</taxon>
        <taxon>Pseudomonadati</taxon>
        <taxon>Pseudomonadota</taxon>
        <taxon>Alphaproteobacteria</taxon>
        <taxon>Hyphomicrobiales</taxon>
        <taxon>Methylobacteriaceae</taxon>
        <taxon>Methylobacterium</taxon>
    </lineage>
</organism>
<dbReference type="InterPro" id="IPR024478">
    <property type="entry name" value="HlyB_4HB_MCP"/>
</dbReference>
<reference evidence="7" key="1">
    <citation type="journal article" date="2016" name="Front. Microbiol.">
        <title>Genome Sequence of the Piezophilic, Mesophilic Sulfate-Reducing Bacterium Desulfovibrio indicus J2T.</title>
        <authorList>
            <person name="Cao J."/>
            <person name="Maignien L."/>
            <person name="Shao Z."/>
            <person name="Alain K."/>
            <person name="Jebbar M."/>
        </authorList>
    </citation>
    <scope>NUCLEOTIDE SEQUENCE</scope>
    <source>
        <strain evidence="7">NBRC 103626</strain>
    </source>
</reference>
<dbReference type="SMART" id="SM00304">
    <property type="entry name" value="HAMP"/>
    <property type="match status" value="1"/>
</dbReference>
<comment type="caution">
    <text evidence="7">The sequence shown here is derived from an EMBL/GenBank/DDBJ whole genome shotgun (WGS) entry which is preliminary data.</text>
</comment>
<dbReference type="Pfam" id="PF00672">
    <property type="entry name" value="HAMP"/>
    <property type="match status" value="1"/>
</dbReference>
<evidence type="ECO:0000313" key="8">
    <source>
        <dbReference type="Proteomes" id="UP001055108"/>
    </source>
</evidence>
<dbReference type="EMBL" id="BPQM01000049">
    <property type="protein sequence ID" value="GJD78997.1"/>
    <property type="molecule type" value="Genomic_DNA"/>
</dbReference>
<accession>A0AA37HQ97</accession>
<reference evidence="7" key="2">
    <citation type="submission" date="2021-08" db="EMBL/GenBank/DDBJ databases">
        <authorList>
            <person name="Tani A."/>
            <person name="Ola A."/>
            <person name="Ogura Y."/>
            <person name="Katsura K."/>
            <person name="Hayashi T."/>
        </authorList>
    </citation>
    <scope>NUCLEOTIDE SEQUENCE</scope>
    <source>
        <strain evidence="7">NBRC 103626</strain>
    </source>
</reference>
<dbReference type="PROSITE" id="PS50111">
    <property type="entry name" value="CHEMOTAXIS_TRANSDUC_2"/>
    <property type="match status" value="1"/>
</dbReference>
<evidence type="ECO:0000256" key="4">
    <source>
        <dbReference type="SAM" id="Phobius"/>
    </source>
</evidence>
<evidence type="ECO:0000256" key="1">
    <source>
        <dbReference type="ARBA" id="ARBA00023224"/>
    </source>
</evidence>
<dbReference type="Gene3D" id="1.10.287.950">
    <property type="entry name" value="Methyl-accepting chemotaxis protein"/>
    <property type="match status" value="1"/>
</dbReference>
<evidence type="ECO:0008006" key="9">
    <source>
        <dbReference type="Google" id="ProtNLM"/>
    </source>
</evidence>
<keyword evidence="4" id="KW-1133">Transmembrane helix</keyword>
<evidence type="ECO:0000256" key="3">
    <source>
        <dbReference type="PROSITE-ProRule" id="PRU00284"/>
    </source>
</evidence>
<dbReference type="AlphaFoldDB" id="A0AA37HQ97"/>
<name>A0AA37HQ97_9HYPH</name>
<protein>
    <recommendedName>
        <fullName evidence="9">Methyl-accepting chemotaxis sensory transducer</fullName>
    </recommendedName>
</protein>
<dbReference type="SMART" id="SM00283">
    <property type="entry name" value="MA"/>
    <property type="match status" value="1"/>
</dbReference>
<evidence type="ECO:0000256" key="2">
    <source>
        <dbReference type="ARBA" id="ARBA00029447"/>
    </source>
</evidence>
<dbReference type="Gene3D" id="6.10.340.10">
    <property type="match status" value="1"/>
</dbReference>
<dbReference type="GO" id="GO:0007165">
    <property type="term" value="P:signal transduction"/>
    <property type="evidence" value="ECO:0007669"/>
    <property type="project" value="UniProtKB-KW"/>
</dbReference>
<dbReference type="CDD" id="cd19411">
    <property type="entry name" value="MCP2201-like_sensor"/>
    <property type="match status" value="1"/>
</dbReference>
<evidence type="ECO:0000313" key="7">
    <source>
        <dbReference type="EMBL" id="GJD78997.1"/>
    </source>
</evidence>
<dbReference type="InterPro" id="IPR047347">
    <property type="entry name" value="YvaQ-like_sensor"/>
</dbReference>
<keyword evidence="4" id="KW-0472">Membrane</keyword>
<sequence length="501" mass="52046">MIDVRVSVVNHVLYTDPSRMAAEEQALATKTRAVQETMARYAPLISLPGEHELFATFKREWAAYLSAVDAVMALSRTGQKDAAQLAMTERVRPRIKVAAQALEDIVVLNNKAADVGIKETEATAERVRMLMVVMGLVSVLLATLLAGLIVRSIGTSIRSVLAPMGRLAAGDLDVTIPDDGARTEIGAIAQAVRVFKDGLVRMRALEAETAQGRLAAEEQRKVGMRQMADAFEQAVGTIVGMVSSSATELQATAQTLATSASATANQSVTVAAAAKQASSNVHSVAAAAEELGSSVQEIGRQSAGSSDLAQTAVGEADQTRQLVQALSRASARIGDMVGLISTIAAQTNLSALNATIEAARAGEAGRGFAVVATEVKELAAQTARATEEIGTQISQIQEVTGQAVSAIGSIAMRVREISGVATSIAAAVEEQDAATQEIVRNVAQASAGTGEVTTNIAGLARTSEDTGAAASQVLSAASELARQSERLNIEVADFLRDVRAA</sequence>
<dbReference type="InterPro" id="IPR004089">
    <property type="entry name" value="MCPsignal_dom"/>
</dbReference>
<keyword evidence="4" id="KW-0812">Transmembrane</keyword>
<keyword evidence="1 3" id="KW-0807">Transducer</keyword>
<dbReference type="InterPro" id="IPR003660">
    <property type="entry name" value="HAMP_dom"/>
</dbReference>